<evidence type="ECO:0000256" key="20">
    <source>
        <dbReference type="ARBA" id="ARBA00051426"/>
    </source>
</evidence>
<dbReference type="PANTHER" id="PTHR43710:SF2">
    <property type="entry name" value="2-HYDROXYACYL-COA LYASE 1"/>
    <property type="match status" value="1"/>
</dbReference>
<dbReference type="SUPFAM" id="SSF52518">
    <property type="entry name" value="Thiamin diphosphate-binding fold (THDP-binding)"/>
    <property type="match status" value="2"/>
</dbReference>
<evidence type="ECO:0000256" key="14">
    <source>
        <dbReference type="ARBA" id="ARBA00023239"/>
    </source>
</evidence>
<keyword evidence="9" id="KW-0276">Fatty acid metabolism</keyword>
<comment type="similarity">
    <text evidence="5 24">Belongs to the TPP enzyme family.</text>
</comment>
<dbReference type="CDD" id="cd02004">
    <property type="entry name" value="TPP_BZL_OCoD_HPCL"/>
    <property type="match status" value="1"/>
</dbReference>
<evidence type="ECO:0000256" key="16">
    <source>
        <dbReference type="ARBA" id="ARBA00044454"/>
    </source>
</evidence>
<dbReference type="GO" id="GO:0030976">
    <property type="term" value="F:thiamine pyrophosphate binding"/>
    <property type="evidence" value="ECO:0007669"/>
    <property type="project" value="InterPro"/>
</dbReference>
<evidence type="ECO:0000256" key="4">
    <source>
        <dbReference type="ARBA" id="ARBA00004872"/>
    </source>
</evidence>
<evidence type="ECO:0000256" key="23">
    <source>
        <dbReference type="ARBA" id="ARBA00081652"/>
    </source>
</evidence>
<dbReference type="Pfam" id="PF02775">
    <property type="entry name" value="TPP_enzyme_C"/>
    <property type="match status" value="1"/>
</dbReference>
<dbReference type="FunFam" id="3.40.50.970:FF:000038">
    <property type="entry name" value="2-hydroxyacyl-CoA lyase 1 isoform X1"/>
    <property type="match status" value="1"/>
</dbReference>
<evidence type="ECO:0000256" key="6">
    <source>
        <dbReference type="ARBA" id="ARBA00011881"/>
    </source>
</evidence>
<evidence type="ECO:0000256" key="12">
    <source>
        <dbReference type="ARBA" id="ARBA00023098"/>
    </source>
</evidence>
<dbReference type="FunFam" id="3.40.50.970:FF:000027">
    <property type="entry name" value="2-hydroxyacyl-CoA lyase 1"/>
    <property type="match status" value="1"/>
</dbReference>
<comment type="catalytic activity">
    <reaction evidence="19">
        <text>2-hydroxy-3-methylhexadecanoyl-CoA = 2-methylpentadecanal + formyl-CoA</text>
        <dbReference type="Rhea" id="RHEA:25379"/>
        <dbReference type="ChEBI" id="CHEBI:49190"/>
        <dbReference type="ChEBI" id="CHEBI:57376"/>
        <dbReference type="ChEBI" id="CHEBI:58784"/>
    </reaction>
    <physiologicalReaction direction="left-to-right" evidence="19">
        <dbReference type="Rhea" id="RHEA:25380"/>
    </physiologicalReaction>
</comment>
<feature type="domain" description="Thiamine pyrophosphate enzyme central" evidence="25">
    <location>
        <begin position="172"/>
        <end position="301"/>
    </location>
</feature>
<dbReference type="SUPFAM" id="SSF52467">
    <property type="entry name" value="DHS-like NAD/FAD-binding domain"/>
    <property type="match status" value="1"/>
</dbReference>
<evidence type="ECO:0000256" key="19">
    <source>
        <dbReference type="ARBA" id="ARBA00050321"/>
    </source>
</evidence>
<organism evidence="28 29">
    <name type="scientific">Atractosteus spatula</name>
    <name type="common">Alligator gar</name>
    <name type="synonym">Lepisosteus spatula</name>
    <dbReference type="NCBI Taxonomy" id="7917"/>
    <lineage>
        <taxon>Eukaryota</taxon>
        <taxon>Metazoa</taxon>
        <taxon>Chordata</taxon>
        <taxon>Craniata</taxon>
        <taxon>Vertebrata</taxon>
        <taxon>Euteleostomi</taxon>
        <taxon>Actinopterygii</taxon>
        <taxon>Neopterygii</taxon>
        <taxon>Holostei</taxon>
        <taxon>Semionotiformes</taxon>
        <taxon>Lepisosteidae</taxon>
        <taxon>Atractosteus</taxon>
    </lineage>
</organism>
<dbReference type="CDD" id="cd07035">
    <property type="entry name" value="TPP_PYR_POX_like"/>
    <property type="match status" value="1"/>
</dbReference>
<feature type="domain" description="Thiamine pyrophosphate enzyme TPP-binding" evidence="26">
    <location>
        <begin position="383"/>
        <end position="534"/>
    </location>
</feature>
<sequence length="555" mass="60377">MFGIVGVPVIEVAMAAQAAGIKYVGMRNEQAACYAASAVGYLTGRPGVCLVVSGPGLIHALGGMANANMNCWPVIVVGGSSDQNQDTMGAFQEFPQVEACRLYSKFSARLSSLEAIPSVIEKAVRSSIYGRPGACYVDIPGDMVNGRVERAKVKVVSCCLPPPVAMGEPQAIAQAVSVLKKATRPLLIIGKGAAYARAETKILDLVNLCGVPFLPTPMGKGVVPDNHPNCVAAARSRALQQADVILLLGARLNWILHFGLPPRFQPNVKFIQVDLHAEELGNNVRQTVAILGDINYVVEQLLASFRREIWKYPKNTEWWGMLTEKIRSNEQATKELSLQSSGLMNYYTVFHHIRNLLPNDCIIVSEGANTMDIGRTMLKNYLPRHRQVNLNLKALDAGTFGTMGVGLGFAIAAAVVTREQNPNKRVICVEGDSAFGFSGMEVETICRYNLPIIIIVVNNNGIYSGVDKDTWNTMKNMGDLTKIAPPVSLLPEARYEQVMTAFGGKGFFVQTPGELQQALKDCLADCEKPCLINIMIESSSDRKQQVCTVPEQQYL</sequence>
<dbReference type="InterPro" id="IPR012001">
    <property type="entry name" value="Thiamin_PyroP_enz_TPP-bd_dom"/>
</dbReference>
<dbReference type="GO" id="GO:0000287">
    <property type="term" value="F:magnesium ion binding"/>
    <property type="evidence" value="ECO:0007669"/>
    <property type="project" value="InterPro"/>
</dbReference>
<evidence type="ECO:0000313" key="28">
    <source>
        <dbReference type="EMBL" id="MBN3314347.1"/>
    </source>
</evidence>
<accession>A0A8J7T8A3</accession>
<dbReference type="InterPro" id="IPR011766">
    <property type="entry name" value="TPP_enzyme_TPP-bd"/>
</dbReference>
<comment type="catalytic activity">
    <reaction evidence="18">
        <text>2-hydroxyoctadecanoyl-CoA = heptadecanal + formyl-CoA</text>
        <dbReference type="Rhea" id="RHEA:55196"/>
        <dbReference type="ChEBI" id="CHEBI:57376"/>
        <dbReference type="ChEBI" id="CHEBI:74116"/>
        <dbReference type="ChEBI" id="CHEBI:138631"/>
    </reaction>
    <physiologicalReaction direction="left-to-right" evidence="18">
        <dbReference type="Rhea" id="RHEA:55197"/>
    </physiologicalReaction>
</comment>
<dbReference type="InterPro" id="IPR029061">
    <property type="entry name" value="THDP-binding"/>
</dbReference>
<evidence type="ECO:0000256" key="18">
    <source>
        <dbReference type="ARBA" id="ARBA00048738"/>
    </source>
</evidence>
<keyword evidence="10" id="KW-0460">Magnesium</keyword>
<reference evidence="28" key="1">
    <citation type="journal article" date="2021" name="Cell">
        <title>Tracing the genetic footprints of vertebrate landing in non-teleost ray-finned fishes.</title>
        <authorList>
            <person name="Bi X."/>
            <person name="Wang K."/>
            <person name="Yang L."/>
            <person name="Pan H."/>
            <person name="Jiang H."/>
            <person name="Wei Q."/>
            <person name="Fang M."/>
            <person name="Yu H."/>
            <person name="Zhu C."/>
            <person name="Cai Y."/>
            <person name="He Y."/>
            <person name="Gan X."/>
            <person name="Zeng H."/>
            <person name="Yu D."/>
            <person name="Zhu Y."/>
            <person name="Jiang H."/>
            <person name="Qiu Q."/>
            <person name="Yang H."/>
            <person name="Zhang Y.E."/>
            <person name="Wang W."/>
            <person name="Zhu M."/>
            <person name="He S."/>
            <person name="Zhang G."/>
        </authorList>
    </citation>
    <scope>NUCLEOTIDE SEQUENCE</scope>
    <source>
        <strain evidence="28">Allg_001</strain>
    </source>
</reference>
<comment type="catalytic activity">
    <reaction evidence="20">
        <text>2-hydroxyphytanoyl-CoA = 2,6,10,14-tetramethylpentadecanal + formyl-CoA</text>
        <dbReference type="Rhea" id="RHEA:25355"/>
        <dbReference type="ChEBI" id="CHEBI:49189"/>
        <dbReference type="ChEBI" id="CHEBI:57334"/>
        <dbReference type="ChEBI" id="CHEBI:57376"/>
    </reaction>
    <physiologicalReaction direction="left-to-right" evidence="20">
        <dbReference type="Rhea" id="RHEA:25356"/>
    </physiologicalReaction>
</comment>
<dbReference type="Proteomes" id="UP000736164">
    <property type="component" value="Unassembled WGS sequence"/>
</dbReference>
<dbReference type="Pfam" id="PF00205">
    <property type="entry name" value="TPP_enzyme_M"/>
    <property type="match status" value="1"/>
</dbReference>
<dbReference type="InterPro" id="IPR045025">
    <property type="entry name" value="HACL1-like"/>
</dbReference>
<keyword evidence="29" id="KW-1185">Reference proteome</keyword>
<dbReference type="InterPro" id="IPR012000">
    <property type="entry name" value="Thiamin_PyroP_enz_cen_dom"/>
</dbReference>
<evidence type="ECO:0000256" key="1">
    <source>
        <dbReference type="ARBA" id="ARBA00001946"/>
    </source>
</evidence>
<keyword evidence="11 24" id="KW-0786">Thiamine pyrophosphate</keyword>
<evidence type="ECO:0000313" key="29">
    <source>
        <dbReference type="Proteomes" id="UP000736164"/>
    </source>
</evidence>
<evidence type="ECO:0000256" key="8">
    <source>
        <dbReference type="ARBA" id="ARBA00022723"/>
    </source>
</evidence>
<dbReference type="InterPro" id="IPR029035">
    <property type="entry name" value="DHS-like_NAD/FAD-binding_dom"/>
</dbReference>
<dbReference type="EC" id="4.1.2.63" evidence="17"/>
<dbReference type="GO" id="GO:0005777">
    <property type="term" value="C:peroxisome"/>
    <property type="evidence" value="ECO:0007669"/>
    <property type="project" value="UniProtKB-SubCell"/>
</dbReference>
<name>A0A8J7T8A3_ATRSP</name>
<comment type="catalytic activity">
    <reaction evidence="16">
        <text>an (R)-2-hydroxy-long-chain-fatty acyl-CoA = a long-chain fatty aldehyde + formyl-CoA</text>
        <dbReference type="Rhea" id="RHEA:67444"/>
        <dbReference type="ChEBI" id="CHEBI:17176"/>
        <dbReference type="ChEBI" id="CHEBI:57376"/>
        <dbReference type="ChEBI" id="CHEBI:170012"/>
        <dbReference type="EC" id="4.1.2.63"/>
    </reaction>
    <physiologicalReaction direction="left-to-right" evidence="16">
        <dbReference type="Rhea" id="RHEA:67445"/>
    </physiologicalReaction>
</comment>
<evidence type="ECO:0000256" key="13">
    <source>
        <dbReference type="ARBA" id="ARBA00023140"/>
    </source>
</evidence>
<keyword evidence="8" id="KW-0479">Metal-binding</keyword>
<proteinExistence type="inferred from homology"/>
<comment type="subunit">
    <text evidence="6">Homotetramer.</text>
</comment>
<keyword evidence="13" id="KW-0576">Peroxisome</keyword>
<evidence type="ECO:0000259" key="27">
    <source>
        <dbReference type="Pfam" id="PF02776"/>
    </source>
</evidence>
<evidence type="ECO:0000256" key="17">
    <source>
        <dbReference type="ARBA" id="ARBA00044518"/>
    </source>
</evidence>
<keyword evidence="12" id="KW-0443">Lipid metabolism</keyword>
<evidence type="ECO:0000256" key="22">
    <source>
        <dbReference type="ARBA" id="ARBA00075677"/>
    </source>
</evidence>
<evidence type="ECO:0000259" key="26">
    <source>
        <dbReference type="Pfam" id="PF02775"/>
    </source>
</evidence>
<evidence type="ECO:0000256" key="24">
    <source>
        <dbReference type="RuleBase" id="RU362132"/>
    </source>
</evidence>
<dbReference type="AlphaFoldDB" id="A0A8J7T8A3"/>
<dbReference type="NCBIfam" id="NF006721">
    <property type="entry name" value="PRK09259.1"/>
    <property type="match status" value="1"/>
</dbReference>
<dbReference type="GO" id="GO:0001561">
    <property type="term" value="P:fatty acid alpha-oxidation"/>
    <property type="evidence" value="ECO:0007669"/>
    <property type="project" value="TreeGrafter"/>
</dbReference>
<dbReference type="Gene3D" id="3.40.50.1220">
    <property type="entry name" value="TPP-binding domain"/>
    <property type="match status" value="1"/>
</dbReference>
<keyword evidence="14 28" id="KW-0456">Lyase</keyword>
<comment type="catalytic activity">
    <reaction evidence="15">
        <text>a 2-hydroxy-3-methyl fatty acyl-CoA = a 2-methyl-branched fatty aldehyde + formyl-CoA</text>
        <dbReference type="Rhea" id="RHEA:25375"/>
        <dbReference type="ChEBI" id="CHEBI:49188"/>
        <dbReference type="ChEBI" id="CHEBI:57376"/>
        <dbReference type="ChEBI" id="CHEBI:58783"/>
        <dbReference type="EC" id="4.1.2.63"/>
    </reaction>
    <physiologicalReaction direction="left-to-right" evidence="15">
        <dbReference type="Rhea" id="RHEA:25376"/>
    </physiologicalReaction>
</comment>
<evidence type="ECO:0000256" key="10">
    <source>
        <dbReference type="ARBA" id="ARBA00022842"/>
    </source>
</evidence>
<feature type="domain" description="Thiamine pyrophosphate enzyme N-terminal TPP-binding" evidence="27">
    <location>
        <begin position="1"/>
        <end position="97"/>
    </location>
</feature>
<evidence type="ECO:0000259" key="25">
    <source>
        <dbReference type="Pfam" id="PF00205"/>
    </source>
</evidence>
<comment type="cofactor">
    <cofactor evidence="2">
        <name>thiamine diphosphate</name>
        <dbReference type="ChEBI" id="CHEBI:58937"/>
    </cofactor>
</comment>
<dbReference type="EMBL" id="JAAWVO010015088">
    <property type="protein sequence ID" value="MBN3314347.1"/>
    <property type="molecule type" value="Genomic_DNA"/>
</dbReference>
<evidence type="ECO:0000256" key="11">
    <source>
        <dbReference type="ARBA" id="ARBA00023052"/>
    </source>
</evidence>
<gene>
    <name evidence="28" type="primary">Hacl1</name>
    <name evidence="28" type="ORF">GTO95_0013326</name>
</gene>
<evidence type="ECO:0000256" key="2">
    <source>
        <dbReference type="ARBA" id="ARBA00001964"/>
    </source>
</evidence>
<keyword evidence="7" id="KW-0597">Phosphoprotein</keyword>
<feature type="non-terminal residue" evidence="28">
    <location>
        <position position="555"/>
    </location>
</feature>
<evidence type="ECO:0000256" key="9">
    <source>
        <dbReference type="ARBA" id="ARBA00022832"/>
    </source>
</evidence>
<comment type="cofactor">
    <cofactor evidence="1">
        <name>Mg(2+)</name>
        <dbReference type="ChEBI" id="CHEBI:18420"/>
    </cofactor>
</comment>
<dbReference type="PANTHER" id="PTHR43710">
    <property type="entry name" value="2-HYDROXYACYL-COA LYASE"/>
    <property type="match status" value="1"/>
</dbReference>
<evidence type="ECO:0000256" key="21">
    <source>
        <dbReference type="ARBA" id="ARBA00069582"/>
    </source>
</evidence>
<dbReference type="Pfam" id="PF02776">
    <property type="entry name" value="TPP_enzyme_N"/>
    <property type="match status" value="1"/>
</dbReference>
<evidence type="ECO:0000256" key="7">
    <source>
        <dbReference type="ARBA" id="ARBA00022553"/>
    </source>
</evidence>
<dbReference type="FunFam" id="3.40.50.1220:FF:000006">
    <property type="entry name" value="2-hydroxyacyl-CoA lyase 1"/>
    <property type="match status" value="1"/>
</dbReference>
<dbReference type="GO" id="GO:0106359">
    <property type="term" value="F:2-hydroxyacyl-CoA lyase activity"/>
    <property type="evidence" value="ECO:0007669"/>
    <property type="project" value="UniProtKB-EC"/>
</dbReference>
<evidence type="ECO:0000256" key="5">
    <source>
        <dbReference type="ARBA" id="ARBA00007812"/>
    </source>
</evidence>
<evidence type="ECO:0000256" key="3">
    <source>
        <dbReference type="ARBA" id="ARBA00004275"/>
    </source>
</evidence>
<comment type="pathway">
    <text evidence="4">Lipid metabolism; fatty acid metabolism.</text>
</comment>
<comment type="subcellular location">
    <subcellularLocation>
        <location evidence="3">Peroxisome</location>
    </subcellularLocation>
</comment>
<feature type="non-terminal residue" evidence="28">
    <location>
        <position position="1"/>
    </location>
</feature>
<evidence type="ECO:0000256" key="15">
    <source>
        <dbReference type="ARBA" id="ARBA00044451"/>
    </source>
</evidence>
<protein>
    <recommendedName>
        <fullName evidence="21">2-hydroxyacyl-CoA lyase 1</fullName>
        <ecNumber evidence="17">4.1.2.63</ecNumber>
    </recommendedName>
    <alternativeName>
        <fullName evidence="22">2-hydroxyphytanoyl-CoA lyase</fullName>
    </alternativeName>
    <alternativeName>
        <fullName evidence="23">Phytanoyl-CoA 2-hydroxylase 2</fullName>
    </alternativeName>
</protein>
<comment type="caution">
    <text evidence="28">The sequence shown here is derived from an EMBL/GenBank/DDBJ whole genome shotgun (WGS) entry which is preliminary data.</text>
</comment>
<dbReference type="Gene3D" id="3.40.50.970">
    <property type="match status" value="2"/>
</dbReference>